<keyword evidence="3" id="KW-1185">Reference proteome</keyword>
<dbReference type="RefSeq" id="WP_367773174.1">
    <property type="nucleotide sequence ID" value="NZ_JBFNXR010000033.1"/>
</dbReference>
<organism evidence="2 3">
    <name type="scientific">Novosphingobium rhizovicinum</name>
    <dbReference type="NCBI Taxonomy" id="3228928"/>
    <lineage>
        <taxon>Bacteria</taxon>
        <taxon>Pseudomonadati</taxon>
        <taxon>Pseudomonadota</taxon>
        <taxon>Alphaproteobacteria</taxon>
        <taxon>Sphingomonadales</taxon>
        <taxon>Sphingomonadaceae</taxon>
        <taxon>Novosphingobium</taxon>
    </lineage>
</organism>
<dbReference type="SUPFAM" id="SSF82649">
    <property type="entry name" value="SufE/NifU"/>
    <property type="match status" value="1"/>
</dbReference>
<comment type="caution">
    <text evidence="2">The sequence shown here is derived from an EMBL/GenBank/DDBJ whole genome shotgun (WGS) entry which is preliminary data.</text>
</comment>
<dbReference type="Pfam" id="PF01592">
    <property type="entry name" value="NifU_N"/>
    <property type="match status" value="1"/>
</dbReference>
<evidence type="ECO:0000313" key="3">
    <source>
        <dbReference type="Proteomes" id="UP001556118"/>
    </source>
</evidence>
<accession>A0ABV3RCW8</accession>
<evidence type="ECO:0000313" key="2">
    <source>
        <dbReference type="EMBL" id="MEW9855524.1"/>
    </source>
</evidence>
<dbReference type="CDD" id="cd06664">
    <property type="entry name" value="IscU_like"/>
    <property type="match status" value="1"/>
</dbReference>
<proteinExistence type="predicted"/>
<reference evidence="2 3" key="1">
    <citation type="submission" date="2024-06" db="EMBL/GenBank/DDBJ databases">
        <title>Novosphingobium rhizovicinus M1R2S20.</title>
        <authorList>
            <person name="Sun J.-Q."/>
        </authorList>
    </citation>
    <scope>NUCLEOTIDE SEQUENCE [LARGE SCALE GENOMIC DNA]</scope>
    <source>
        <strain evidence="2 3">M1R2S20</strain>
    </source>
</reference>
<evidence type="ECO:0000259" key="1">
    <source>
        <dbReference type="Pfam" id="PF01592"/>
    </source>
</evidence>
<protein>
    <submittedName>
        <fullName evidence="2">Iron-sulfur cluster assembly scaffold protein</fullName>
    </submittedName>
</protein>
<dbReference type="InterPro" id="IPR002871">
    <property type="entry name" value="NIF_FeS_clus_asmbl_NifU_N"/>
</dbReference>
<sequence length="145" mass="15206">MASAAVLYTPEVLALATSLANYRLGDDLPLRAEARSRSCGSTLTLGLELDEQGRVSRVGLRSQACAIGQASAAVFAQGVHGRPAEEVARTGQLIALWLAGDAEMPDWPGLSSIAAAREYPGRHGALMLPWTAALQLLLPTPSIQS</sequence>
<gene>
    <name evidence="2" type="ORF">ABUH87_10135</name>
</gene>
<name>A0ABV3RCW8_9SPHN</name>
<dbReference type="EMBL" id="JBFNXR010000033">
    <property type="protein sequence ID" value="MEW9855524.1"/>
    <property type="molecule type" value="Genomic_DNA"/>
</dbReference>
<dbReference type="Gene3D" id="3.90.1010.10">
    <property type="match status" value="1"/>
</dbReference>
<feature type="domain" description="NIF system FeS cluster assembly NifU N-terminal" evidence="1">
    <location>
        <begin position="32"/>
        <end position="87"/>
    </location>
</feature>
<dbReference type="Proteomes" id="UP001556118">
    <property type="component" value="Unassembled WGS sequence"/>
</dbReference>